<dbReference type="InterPro" id="IPR000644">
    <property type="entry name" value="CBS_dom"/>
</dbReference>
<dbReference type="SUPFAM" id="SSF54631">
    <property type="entry name" value="CBS-domain pair"/>
    <property type="match status" value="1"/>
</dbReference>
<evidence type="ECO:0000256" key="5">
    <source>
        <dbReference type="ARBA" id="ARBA00022737"/>
    </source>
</evidence>
<evidence type="ECO:0000259" key="10">
    <source>
        <dbReference type="PROSITE" id="PS51371"/>
    </source>
</evidence>
<dbReference type="AlphaFoldDB" id="A0A3B0ZQL1"/>
<gene>
    <name evidence="12" type="ORF">MNBD_GAMMA23-1097</name>
</gene>
<dbReference type="PANTHER" id="PTHR22777">
    <property type="entry name" value="HEMOLYSIN-RELATED"/>
    <property type="match status" value="1"/>
</dbReference>
<evidence type="ECO:0000259" key="11">
    <source>
        <dbReference type="PROSITE" id="PS51846"/>
    </source>
</evidence>
<dbReference type="Pfam" id="PF00571">
    <property type="entry name" value="CBS"/>
    <property type="match status" value="2"/>
</dbReference>
<evidence type="ECO:0000256" key="7">
    <source>
        <dbReference type="ARBA" id="ARBA00023122"/>
    </source>
</evidence>
<evidence type="ECO:0000256" key="8">
    <source>
        <dbReference type="ARBA" id="ARBA00023136"/>
    </source>
</evidence>
<evidence type="ECO:0000256" key="3">
    <source>
        <dbReference type="ARBA" id="ARBA00022475"/>
    </source>
</evidence>
<evidence type="ECO:0000256" key="6">
    <source>
        <dbReference type="ARBA" id="ARBA00022989"/>
    </source>
</evidence>
<dbReference type="PROSITE" id="PS51846">
    <property type="entry name" value="CNNM"/>
    <property type="match status" value="1"/>
</dbReference>
<proteinExistence type="inferred from homology"/>
<dbReference type="InterPro" id="IPR005170">
    <property type="entry name" value="Transptr-assoc_dom"/>
</dbReference>
<evidence type="ECO:0000256" key="9">
    <source>
        <dbReference type="SAM" id="Phobius"/>
    </source>
</evidence>
<dbReference type="FunFam" id="3.10.580.10:FF:000002">
    <property type="entry name" value="Magnesium/cobalt efflux protein CorC"/>
    <property type="match status" value="1"/>
</dbReference>
<evidence type="ECO:0000256" key="4">
    <source>
        <dbReference type="ARBA" id="ARBA00022692"/>
    </source>
</evidence>
<comment type="subcellular location">
    <subcellularLocation>
        <location evidence="1">Cell membrane</location>
        <topology evidence="1">Multi-pass membrane protein</topology>
    </subcellularLocation>
</comment>
<feature type="transmembrane region" description="Helical" evidence="9">
    <location>
        <begin position="62"/>
        <end position="89"/>
    </location>
</feature>
<dbReference type="SUPFAM" id="SSF56176">
    <property type="entry name" value="FAD-binding/transporter-associated domain-like"/>
    <property type="match status" value="1"/>
</dbReference>
<name>A0A3B0ZQL1_9ZZZZ</name>
<dbReference type="SMART" id="SM01091">
    <property type="entry name" value="CorC_HlyC"/>
    <property type="match status" value="1"/>
</dbReference>
<dbReference type="PANTHER" id="PTHR22777:SF32">
    <property type="entry name" value="UPF0053 INNER MEMBRANE PROTEIN YFJD"/>
    <property type="match status" value="1"/>
</dbReference>
<dbReference type="InterPro" id="IPR002550">
    <property type="entry name" value="CNNM"/>
</dbReference>
<dbReference type="InterPro" id="IPR044751">
    <property type="entry name" value="Ion_transp-like_CBS"/>
</dbReference>
<keyword evidence="3" id="KW-1003">Cell membrane</keyword>
<sequence>MDTIPLSMLFGILVFLILASGFFSGSETGLMSLNRYRLRNLANKKHKGAQKALRLLEKPERIIGMILLGNNFVNILAATIASIIGIRLLDESAGPWVSTFVLTGIILIFAEVTPKTLAALHPEKYALPSAYILEPLLKILTPFVWMINKITRALFHLMGISAQQQSNTSLSSDEIRIVVNEASSMIPQQHQRMLLSILDLEKVSVEDIMVPRNEVTGIDIEDDWATIKKQLANSQHTRLPVYAGDIDHIIGIIHVRNVINLFQSEQGSKDSLRSIIHEAYFVPISTQLHTQLLNFQKEKRRIALVVNEYGDIQGLVTLEDILEEIVGEFTSDPAASIKDVHQMEDGTFLVNGSASIRDLNKLLNWALPTDGPKTINGLIIEYLEHIPEPGTSMLIADHPMEIVHTTRNTVKTVHIDPNWKTNGDNKGDVKAAEE</sequence>
<feature type="domain" description="CNNM transmembrane" evidence="11">
    <location>
        <begin position="2"/>
        <end position="190"/>
    </location>
</feature>
<keyword evidence="4 9" id="KW-0812">Transmembrane</keyword>
<feature type="transmembrane region" description="Helical" evidence="9">
    <location>
        <begin position="125"/>
        <end position="147"/>
    </location>
</feature>
<keyword evidence="8 9" id="KW-0472">Membrane</keyword>
<keyword evidence="5" id="KW-0677">Repeat</keyword>
<comment type="similarity">
    <text evidence="2">Belongs to the UPF0053 family.</text>
</comment>
<evidence type="ECO:0000256" key="2">
    <source>
        <dbReference type="ARBA" id="ARBA00006337"/>
    </source>
</evidence>
<dbReference type="Gene3D" id="3.10.580.10">
    <property type="entry name" value="CBS-domain"/>
    <property type="match status" value="1"/>
</dbReference>
<dbReference type="Pfam" id="PF03471">
    <property type="entry name" value="CorC_HlyC"/>
    <property type="match status" value="1"/>
</dbReference>
<feature type="transmembrane region" description="Helical" evidence="9">
    <location>
        <begin position="6"/>
        <end position="25"/>
    </location>
</feature>
<keyword evidence="6 9" id="KW-1133">Transmembrane helix</keyword>
<dbReference type="EMBL" id="UOFT01000035">
    <property type="protein sequence ID" value="VAW93971.1"/>
    <property type="molecule type" value="Genomic_DNA"/>
</dbReference>
<feature type="transmembrane region" description="Helical" evidence="9">
    <location>
        <begin position="95"/>
        <end position="113"/>
    </location>
</feature>
<dbReference type="InterPro" id="IPR016169">
    <property type="entry name" value="FAD-bd_PCMH_sub2"/>
</dbReference>
<feature type="domain" description="CBS" evidence="10">
    <location>
        <begin position="275"/>
        <end position="331"/>
    </location>
</feature>
<dbReference type="PROSITE" id="PS51371">
    <property type="entry name" value="CBS"/>
    <property type="match status" value="1"/>
</dbReference>
<accession>A0A3B0ZQL1</accession>
<dbReference type="InterPro" id="IPR036318">
    <property type="entry name" value="FAD-bd_PCMH-like_sf"/>
</dbReference>
<dbReference type="Gene3D" id="3.30.465.10">
    <property type="match status" value="1"/>
</dbReference>
<dbReference type="GO" id="GO:0050660">
    <property type="term" value="F:flavin adenine dinucleotide binding"/>
    <property type="evidence" value="ECO:0007669"/>
    <property type="project" value="InterPro"/>
</dbReference>
<dbReference type="CDD" id="cd04590">
    <property type="entry name" value="CBS_pair_CorC_HlyC_assoc"/>
    <property type="match status" value="1"/>
</dbReference>
<evidence type="ECO:0000313" key="12">
    <source>
        <dbReference type="EMBL" id="VAW93971.1"/>
    </source>
</evidence>
<reference evidence="12" key="1">
    <citation type="submission" date="2018-06" db="EMBL/GenBank/DDBJ databases">
        <authorList>
            <person name="Zhirakovskaya E."/>
        </authorList>
    </citation>
    <scope>NUCLEOTIDE SEQUENCE</scope>
</reference>
<evidence type="ECO:0000256" key="1">
    <source>
        <dbReference type="ARBA" id="ARBA00004651"/>
    </source>
</evidence>
<dbReference type="Pfam" id="PF01595">
    <property type="entry name" value="CNNM"/>
    <property type="match status" value="1"/>
</dbReference>
<protein>
    <submittedName>
        <fullName evidence="12">Membrane protein YfjD</fullName>
    </submittedName>
</protein>
<dbReference type="NCBIfam" id="NF008604">
    <property type="entry name" value="PRK11573.1"/>
    <property type="match status" value="1"/>
</dbReference>
<dbReference type="GO" id="GO:0005886">
    <property type="term" value="C:plasma membrane"/>
    <property type="evidence" value="ECO:0007669"/>
    <property type="project" value="UniProtKB-SubCell"/>
</dbReference>
<keyword evidence="7" id="KW-0129">CBS domain</keyword>
<dbReference type="InterPro" id="IPR046342">
    <property type="entry name" value="CBS_dom_sf"/>
</dbReference>
<organism evidence="12">
    <name type="scientific">hydrothermal vent metagenome</name>
    <dbReference type="NCBI Taxonomy" id="652676"/>
    <lineage>
        <taxon>unclassified sequences</taxon>
        <taxon>metagenomes</taxon>
        <taxon>ecological metagenomes</taxon>
    </lineage>
</organism>